<organism evidence="1 2">
    <name type="scientific">Metaclostridioides mangenotii</name>
    <dbReference type="NCBI Taxonomy" id="1540"/>
    <lineage>
        <taxon>Bacteria</taxon>
        <taxon>Bacillati</taxon>
        <taxon>Bacillota</taxon>
        <taxon>Clostridia</taxon>
        <taxon>Peptostreptococcales</taxon>
        <taxon>Peptostreptococcaceae</taxon>
        <taxon>Metaclostridioides</taxon>
    </lineage>
</organism>
<comment type="caution">
    <text evidence="1">The sequence shown here is derived from an EMBL/GenBank/DDBJ whole genome shotgun (WGS) entry which is preliminary data.</text>
</comment>
<evidence type="ECO:0008006" key="3">
    <source>
        <dbReference type="Google" id="ProtNLM"/>
    </source>
</evidence>
<dbReference type="Gene3D" id="3.30.110.190">
    <property type="match status" value="1"/>
</dbReference>
<keyword evidence="2" id="KW-1185">Reference proteome</keyword>
<dbReference type="InterPro" id="IPR025506">
    <property type="entry name" value="Abi_alpha"/>
</dbReference>
<reference evidence="1 2" key="1">
    <citation type="submission" date="2021-03" db="EMBL/GenBank/DDBJ databases">
        <title>Genomic Encyclopedia of Type Strains, Phase IV (KMG-IV): sequencing the most valuable type-strain genomes for metagenomic binning, comparative biology and taxonomic classification.</title>
        <authorList>
            <person name="Goeker M."/>
        </authorList>
    </citation>
    <scope>NUCLEOTIDE SEQUENCE [LARGE SCALE GENOMIC DNA]</scope>
    <source>
        <strain evidence="1 2">DSM 1289</strain>
    </source>
</reference>
<protein>
    <recommendedName>
        <fullName evidence="3">DUF4393 domain-containing protein</fullName>
    </recommendedName>
</protein>
<sequence length="272" mass="30449">MIKISEELDALGATGKILAVAPELYDDVVQPTAKETGKTISIIPKAINAALVPLRQWISYKEYNLAKTEKLLAYKLENLSPEKIVSPEPYVAVPALQAISYSMNNDELRNLYANLIAKSMNLDTKDTVHPAFVEIVKQLSPLDAILLKKLADTGVARFGIVKARVQESASDESGIDWVKHIINPIYGMNLSNVVQYQVSLENLQRLELINITYDRFLSSNSEYVDIENSDIITYCKAKSSSVHEMYSYFKCNRGHLSITNLGNSFNNICIRE</sequence>
<dbReference type="Proteomes" id="UP000767291">
    <property type="component" value="Unassembled WGS sequence"/>
</dbReference>
<proteinExistence type="predicted"/>
<accession>A0ABS4E729</accession>
<dbReference type="RefSeq" id="WP_209455388.1">
    <property type="nucleotide sequence ID" value="NZ_BAAACS010000017.1"/>
</dbReference>
<dbReference type="Pfam" id="PF14337">
    <property type="entry name" value="Abi_alpha"/>
    <property type="match status" value="1"/>
</dbReference>
<evidence type="ECO:0000313" key="1">
    <source>
        <dbReference type="EMBL" id="MBP1853731.1"/>
    </source>
</evidence>
<evidence type="ECO:0000313" key="2">
    <source>
        <dbReference type="Proteomes" id="UP000767291"/>
    </source>
</evidence>
<gene>
    <name evidence="1" type="ORF">J2Z43_000121</name>
</gene>
<name>A0ABS4E729_9FIRM</name>
<dbReference type="EMBL" id="JAGGJX010000001">
    <property type="protein sequence ID" value="MBP1853731.1"/>
    <property type="molecule type" value="Genomic_DNA"/>
</dbReference>